<dbReference type="CDD" id="cd00657">
    <property type="entry name" value="Ferritin_like"/>
    <property type="match status" value="1"/>
</dbReference>
<dbReference type="AlphaFoldDB" id="A0A9E6Y1S9"/>
<keyword evidence="2" id="KW-1185">Reference proteome</keyword>
<proteinExistence type="predicted"/>
<protein>
    <submittedName>
        <fullName evidence="1">Uncharacterized protein</fullName>
    </submittedName>
</protein>
<reference evidence="1" key="1">
    <citation type="journal article" date="2022" name="Int. J. Syst. Evol. Microbiol.">
        <title>Pseudomonas aegrilactucae sp. nov. and Pseudomonas morbosilactucae sp. nov., pathogens causing bacterial rot of lettuce in Japan.</title>
        <authorList>
            <person name="Sawada H."/>
            <person name="Fujikawa T."/>
            <person name="Satou M."/>
        </authorList>
    </citation>
    <scope>NUCLEOTIDE SEQUENCE</scope>
    <source>
        <strain evidence="1">0166_1</strain>
    </source>
</reference>
<accession>A0A9E6Y1S9</accession>
<evidence type="ECO:0000313" key="2">
    <source>
        <dbReference type="Proteomes" id="UP001162834"/>
    </source>
</evidence>
<name>A0A9E6Y1S9_9ACTN</name>
<dbReference type="SUPFAM" id="SSF50346">
    <property type="entry name" value="PRC-barrel domain"/>
    <property type="match status" value="1"/>
</dbReference>
<sequence length="297" mass="31998">MGGAALMRTPAELRGWVGRGVYDPFDRRIGVVAGLRADRATGAPEWLVVALAGDGHGGGLRAVPVAGSEPSGFAVRVTPSADRVASSPALPDEDDLPVERDRAIAEHYGLVSDTAASPSGIPRRREAIRARAQPERGGGGPDVGPAHRAALVDALRRAHAMEQAALEQLATAMSESEDDELVHDLTLHHKQTRRHAERLRERLWMLRADRSKPRDAGARVRAFLGARRRAGTGRSPAQRVPALADLERREIEAYDELERLARAAGDEGTAQLARDNRADEEAMLSTLRAGRARLTAT</sequence>
<dbReference type="InterPro" id="IPR010287">
    <property type="entry name" value="DUF892_YciF-like"/>
</dbReference>
<dbReference type="EMBL" id="CP087164">
    <property type="protein sequence ID" value="UGS38350.1"/>
    <property type="molecule type" value="Genomic_DNA"/>
</dbReference>
<dbReference type="InterPro" id="IPR012347">
    <property type="entry name" value="Ferritin-like"/>
</dbReference>
<dbReference type="SUPFAM" id="SSF47240">
    <property type="entry name" value="Ferritin-like"/>
    <property type="match status" value="1"/>
</dbReference>
<dbReference type="KEGG" id="sbae:DSM104329_04774"/>
<dbReference type="InterPro" id="IPR009078">
    <property type="entry name" value="Ferritin-like_SF"/>
</dbReference>
<evidence type="ECO:0000313" key="1">
    <source>
        <dbReference type="EMBL" id="UGS38350.1"/>
    </source>
</evidence>
<organism evidence="1 2">
    <name type="scientific">Capillimicrobium parvum</name>
    <dbReference type="NCBI Taxonomy" id="2884022"/>
    <lineage>
        <taxon>Bacteria</taxon>
        <taxon>Bacillati</taxon>
        <taxon>Actinomycetota</taxon>
        <taxon>Thermoleophilia</taxon>
        <taxon>Solirubrobacterales</taxon>
        <taxon>Capillimicrobiaceae</taxon>
        <taxon>Capillimicrobium</taxon>
    </lineage>
</organism>
<dbReference type="Gene3D" id="1.20.1260.10">
    <property type="match status" value="1"/>
</dbReference>
<gene>
    <name evidence="1" type="ORF">DSM104329_04774</name>
</gene>
<dbReference type="InterPro" id="IPR011033">
    <property type="entry name" value="PRC_barrel-like_sf"/>
</dbReference>
<dbReference type="Proteomes" id="UP001162834">
    <property type="component" value="Chromosome"/>
</dbReference>
<dbReference type="Pfam" id="PF05974">
    <property type="entry name" value="DUF892"/>
    <property type="match status" value="1"/>
</dbReference>